<reference evidence="1" key="1">
    <citation type="submission" date="2021-06" db="EMBL/GenBank/DDBJ databases">
        <authorList>
            <person name="Kallberg Y."/>
            <person name="Tangrot J."/>
            <person name="Rosling A."/>
        </authorList>
    </citation>
    <scope>NUCLEOTIDE SEQUENCE</scope>
    <source>
        <strain evidence="1">FL130A</strain>
    </source>
</reference>
<accession>A0A9N9F031</accession>
<evidence type="ECO:0000313" key="2">
    <source>
        <dbReference type="Proteomes" id="UP000789508"/>
    </source>
</evidence>
<comment type="caution">
    <text evidence="1">The sequence shown here is derived from an EMBL/GenBank/DDBJ whole genome shotgun (WGS) entry which is preliminary data.</text>
</comment>
<organism evidence="1 2">
    <name type="scientific">Ambispora leptoticha</name>
    <dbReference type="NCBI Taxonomy" id="144679"/>
    <lineage>
        <taxon>Eukaryota</taxon>
        <taxon>Fungi</taxon>
        <taxon>Fungi incertae sedis</taxon>
        <taxon>Mucoromycota</taxon>
        <taxon>Glomeromycotina</taxon>
        <taxon>Glomeromycetes</taxon>
        <taxon>Archaeosporales</taxon>
        <taxon>Ambisporaceae</taxon>
        <taxon>Ambispora</taxon>
    </lineage>
</organism>
<gene>
    <name evidence="1" type="ORF">ALEPTO_LOCUS11377</name>
</gene>
<protein>
    <submittedName>
        <fullName evidence="1">8003_t:CDS:1</fullName>
    </submittedName>
</protein>
<keyword evidence="2" id="KW-1185">Reference proteome</keyword>
<dbReference type="EMBL" id="CAJVPS010017935">
    <property type="protein sequence ID" value="CAG8695708.1"/>
    <property type="molecule type" value="Genomic_DNA"/>
</dbReference>
<evidence type="ECO:0000313" key="1">
    <source>
        <dbReference type="EMBL" id="CAG8695708.1"/>
    </source>
</evidence>
<name>A0A9N9F031_9GLOM</name>
<sequence>GKDGNVEEVSEIRPGVEFVTLNEEGLERKDVDRRSIVLIKG</sequence>
<feature type="non-terminal residue" evidence="1">
    <location>
        <position position="41"/>
    </location>
</feature>
<dbReference type="AlphaFoldDB" id="A0A9N9F031"/>
<dbReference type="Proteomes" id="UP000789508">
    <property type="component" value="Unassembled WGS sequence"/>
</dbReference>
<proteinExistence type="predicted"/>